<gene>
    <name evidence="1" type="ORF">Q31b_47200</name>
</gene>
<evidence type="ECO:0000313" key="2">
    <source>
        <dbReference type="Proteomes" id="UP000315471"/>
    </source>
</evidence>
<organism evidence="1 2">
    <name type="scientific">Novipirellula aureliae</name>
    <dbReference type="NCBI Taxonomy" id="2527966"/>
    <lineage>
        <taxon>Bacteria</taxon>
        <taxon>Pseudomonadati</taxon>
        <taxon>Planctomycetota</taxon>
        <taxon>Planctomycetia</taxon>
        <taxon>Pirellulales</taxon>
        <taxon>Pirellulaceae</taxon>
        <taxon>Novipirellula</taxon>
    </lineage>
</organism>
<comment type="caution">
    <text evidence="1">The sequence shown here is derived from an EMBL/GenBank/DDBJ whole genome shotgun (WGS) entry which is preliminary data.</text>
</comment>
<proteinExistence type="predicted"/>
<accession>A0A5C6DQL5</accession>
<sequence length="52" mass="5628">MAIPVGFTSVIFNGAVSKLNQLATTAAWFLKLAGPVAKTRAMFFDARPRRGM</sequence>
<evidence type="ECO:0000313" key="1">
    <source>
        <dbReference type="EMBL" id="TWU37931.1"/>
    </source>
</evidence>
<reference evidence="1 2" key="1">
    <citation type="submission" date="2019-02" db="EMBL/GenBank/DDBJ databases">
        <title>Deep-cultivation of Planctomycetes and their phenomic and genomic characterization uncovers novel biology.</title>
        <authorList>
            <person name="Wiegand S."/>
            <person name="Jogler M."/>
            <person name="Boedeker C."/>
            <person name="Pinto D."/>
            <person name="Vollmers J."/>
            <person name="Rivas-Marin E."/>
            <person name="Kohn T."/>
            <person name="Peeters S.H."/>
            <person name="Heuer A."/>
            <person name="Rast P."/>
            <person name="Oberbeckmann S."/>
            <person name="Bunk B."/>
            <person name="Jeske O."/>
            <person name="Meyerdierks A."/>
            <person name="Storesund J.E."/>
            <person name="Kallscheuer N."/>
            <person name="Luecker S."/>
            <person name="Lage O.M."/>
            <person name="Pohl T."/>
            <person name="Merkel B.J."/>
            <person name="Hornburger P."/>
            <person name="Mueller R.-W."/>
            <person name="Bruemmer F."/>
            <person name="Labrenz M."/>
            <person name="Spormann A.M."/>
            <person name="Op Den Camp H."/>
            <person name="Overmann J."/>
            <person name="Amann R."/>
            <person name="Jetten M.S.M."/>
            <person name="Mascher T."/>
            <person name="Medema M.H."/>
            <person name="Devos D.P."/>
            <person name="Kaster A.-K."/>
            <person name="Ovreas L."/>
            <person name="Rohde M."/>
            <person name="Galperin M.Y."/>
            <person name="Jogler C."/>
        </authorList>
    </citation>
    <scope>NUCLEOTIDE SEQUENCE [LARGE SCALE GENOMIC DNA]</scope>
    <source>
        <strain evidence="1 2">Q31b</strain>
    </source>
</reference>
<dbReference type="EMBL" id="SJPY01000007">
    <property type="protein sequence ID" value="TWU37931.1"/>
    <property type="molecule type" value="Genomic_DNA"/>
</dbReference>
<name>A0A5C6DQL5_9BACT</name>
<dbReference type="AlphaFoldDB" id="A0A5C6DQL5"/>
<dbReference type="Proteomes" id="UP000315471">
    <property type="component" value="Unassembled WGS sequence"/>
</dbReference>
<protein>
    <submittedName>
        <fullName evidence="1">Uncharacterized protein</fullName>
    </submittedName>
</protein>
<keyword evidence="2" id="KW-1185">Reference proteome</keyword>